<evidence type="ECO:0000256" key="1">
    <source>
        <dbReference type="ARBA" id="ARBA00005150"/>
    </source>
</evidence>
<dbReference type="SUPFAM" id="SSF53623">
    <property type="entry name" value="MurD-like peptide ligases, catalytic domain"/>
    <property type="match status" value="1"/>
</dbReference>
<keyword evidence="4" id="KW-0554">One-carbon metabolism</keyword>
<dbReference type="Gene3D" id="3.90.190.20">
    <property type="entry name" value="Mur ligase, C-terminal domain"/>
    <property type="match status" value="1"/>
</dbReference>
<gene>
    <name evidence="13" type="ORF">EJ08DRAFT_670157</name>
</gene>
<evidence type="ECO:0000256" key="12">
    <source>
        <dbReference type="ARBA" id="ARBA00047493"/>
    </source>
</evidence>
<dbReference type="InterPro" id="IPR001645">
    <property type="entry name" value="Folylpolyglutamate_synth"/>
</dbReference>
<comment type="similarity">
    <text evidence="2">Belongs to the folylpolyglutamate synthase family.</text>
</comment>
<proteinExistence type="inferred from homology"/>
<dbReference type="GO" id="GO:0006730">
    <property type="term" value="P:one-carbon metabolic process"/>
    <property type="evidence" value="ECO:0007669"/>
    <property type="project" value="UniProtKB-KW"/>
</dbReference>
<organism evidence="13 14">
    <name type="scientific">Tothia fuscella</name>
    <dbReference type="NCBI Taxonomy" id="1048955"/>
    <lineage>
        <taxon>Eukaryota</taxon>
        <taxon>Fungi</taxon>
        <taxon>Dikarya</taxon>
        <taxon>Ascomycota</taxon>
        <taxon>Pezizomycotina</taxon>
        <taxon>Dothideomycetes</taxon>
        <taxon>Pleosporomycetidae</taxon>
        <taxon>Venturiales</taxon>
        <taxon>Cylindrosympodiaceae</taxon>
        <taxon>Tothia</taxon>
    </lineage>
</organism>
<dbReference type="GO" id="GO:0046872">
    <property type="term" value="F:metal ion binding"/>
    <property type="evidence" value="ECO:0007669"/>
    <property type="project" value="UniProtKB-KW"/>
</dbReference>
<dbReference type="EMBL" id="MU007034">
    <property type="protein sequence ID" value="KAF2431063.1"/>
    <property type="molecule type" value="Genomic_DNA"/>
</dbReference>
<evidence type="ECO:0000313" key="14">
    <source>
        <dbReference type="Proteomes" id="UP000800235"/>
    </source>
</evidence>
<evidence type="ECO:0000256" key="11">
    <source>
        <dbReference type="ARBA" id="ARBA00030876"/>
    </source>
</evidence>
<name>A0A9P4TZL9_9PEZI</name>
<dbReference type="GO" id="GO:0004326">
    <property type="term" value="F:tetrahydrofolylpolyglutamate synthase activity"/>
    <property type="evidence" value="ECO:0007669"/>
    <property type="project" value="UniProtKB-EC"/>
</dbReference>
<dbReference type="SUPFAM" id="SSF53244">
    <property type="entry name" value="MurD-like peptide ligases, peptide-binding domain"/>
    <property type="match status" value="1"/>
</dbReference>
<dbReference type="AlphaFoldDB" id="A0A9P4TZL9"/>
<accession>A0A9P4TZL9</accession>
<evidence type="ECO:0000256" key="6">
    <source>
        <dbReference type="ARBA" id="ARBA00022723"/>
    </source>
</evidence>
<comment type="pathway">
    <text evidence="1">Cofactor biosynthesis; tetrahydrofolylpolyglutamate biosynthesis.</text>
</comment>
<keyword evidence="9" id="KW-0460">Magnesium</keyword>
<dbReference type="NCBIfam" id="TIGR01499">
    <property type="entry name" value="folC"/>
    <property type="match status" value="1"/>
</dbReference>
<sequence length="489" mass="54381">MDRTHRNAIELLNQRRRPARTSKKLTITYTGLETMPGMKGRSDMRGTPSIVGIKQVQASDIDKLNVIHVAGTKGKGSTCAFIDAFLLCHSARSGYPRKTGLYTSPHLIVPEERIRINMEPLKRDVFAKYFFEVFDTLSKQDPDAFESTPRRLQLFLLVAIHTFIREGVDATIIETHHGGEYDASTVIERPVVTAITSLGMDHINQLGPSLEDIAWHKAGIFKPSATAFSVVEEASVTKVLQDRAVEKGADLKFVDLDPSLPQGEIYLKPDVQRLNFSLALAVVRSFIGRRASTSKESSLHSDDILRGIRRFSWPGRIQIVIEHNNQWFLDGAHNEMSVEIAGKWFMKASTAQRPDRIPRNLIFGHVSKQRDAVDVIRSLAASFRPDAISNAIYTMYNPVQDFETATDATHTQSTALALQEISEIWLARHPRSKILFATDVPQALALAKEVGEIDGGMQTLVTGSLHLVGAALFCLGDWSKVAQVDLCQL</sequence>
<comment type="catalytic activity">
    <reaction evidence="12">
        <text>(6S)-5,6,7,8-tetrahydrofolyl-(gamma-L-Glu)(n) + L-glutamate + ATP = (6S)-5,6,7,8-tetrahydrofolyl-(gamma-L-Glu)(n+1) + ADP + phosphate + H(+)</text>
        <dbReference type="Rhea" id="RHEA:10580"/>
        <dbReference type="Rhea" id="RHEA-COMP:14738"/>
        <dbReference type="Rhea" id="RHEA-COMP:14740"/>
        <dbReference type="ChEBI" id="CHEBI:15378"/>
        <dbReference type="ChEBI" id="CHEBI:29985"/>
        <dbReference type="ChEBI" id="CHEBI:30616"/>
        <dbReference type="ChEBI" id="CHEBI:43474"/>
        <dbReference type="ChEBI" id="CHEBI:141005"/>
        <dbReference type="ChEBI" id="CHEBI:456216"/>
        <dbReference type="EC" id="6.3.2.17"/>
    </reaction>
</comment>
<keyword evidence="6" id="KW-0479">Metal-binding</keyword>
<dbReference type="PANTHER" id="PTHR11136:SF5">
    <property type="entry name" value="FOLYLPOLYGLUTAMATE SYNTHASE, MITOCHONDRIAL"/>
    <property type="match status" value="1"/>
</dbReference>
<evidence type="ECO:0000256" key="2">
    <source>
        <dbReference type="ARBA" id="ARBA00008276"/>
    </source>
</evidence>
<dbReference type="InterPro" id="IPR036615">
    <property type="entry name" value="Mur_ligase_C_dom_sf"/>
</dbReference>
<evidence type="ECO:0000256" key="9">
    <source>
        <dbReference type="ARBA" id="ARBA00022842"/>
    </source>
</evidence>
<evidence type="ECO:0000256" key="8">
    <source>
        <dbReference type="ARBA" id="ARBA00022840"/>
    </source>
</evidence>
<keyword evidence="14" id="KW-1185">Reference proteome</keyword>
<evidence type="ECO:0000256" key="5">
    <source>
        <dbReference type="ARBA" id="ARBA00022598"/>
    </source>
</evidence>
<dbReference type="EC" id="6.3.2.17" evidence="3"/>
<dbReference type="PANTHER" id="PTHR11136">
    <property type="entry name" value="FOLYLPOLYGLUTAMATE SYNTHASE-RELATED"/>
    <property type="match status" value="1"/>
</dbReference>
<keyword evidence="7" id="KW-0547">Nucleotide-binding</keyword>
<dbReference type="OrthoDB" id="5212574at2759"/>
<evidence type="ECO:0000256" key="3">
    <source>
        <dbReference type="ARBA" id="ARBA00013025"/>
    </source>
</evidence>
<dbReference type="GO" id="GO:0005829">
    <property type="term" value="C:cytosol"/>
    <property type="evidence" value="ECO:0007669"/>
    <property type="project" value="TreeGrafter"/>
</dbReference>
<comment type="caution">
    <text evidence="13">The sequence shown here is derived from an EMBL/GenBank/DDBJ whole genome shotgun (WGS) entry which is preliminary data.</text>
</comment>
<evidence type="ECO:0000313" key="13">
    <source>
        <dbReference type="EMBL" id="KAF2431063.1"/>
    </source>
</evidence>
<dbReference type="InterPro" id="IPR036565">
    <property type="entry name" value="Mur-like_cat_sf"/>
</dbReference>
<reference evidence="13" key="1">
    <citation type="journal article" date="2020" name="Stud. Mycol.">
        <title>101 Dothideomycetes genomes: a test case for predicting lifestyles and emergence of pathogens.</title>
        <authorList>
            <person name="Haridas S."/>
            <person name="Albert R."/>
            <person name="Binder M."/>
            <person name="Bloem J."/>
            <person name="Labutti K."/>
            <person name="Salamov A."/>
            <person name="Andreopoulos B."/>
            <person name="Baker S."/>
            <person name="Barry K."/>
            <person name="Bills G."/>
            <person name="Bluhm B."/>
            <person name="Cannon C."/>
            <person name="Castanera R."/>
            <person name="Culley D."/>
            <person name="Daum C."/>
            <person name="Ezra D."/>
            <person name="Gonzalez J."/>
            <person name="Henrissat B."/>
            <person name="Kuo A."/>
            <person name="Liang C."/>
            <person name="Lipzen A."/>
            <person name="Lutzoni F."/>
            <person name="Magnuson J."/>
            <person name="Mondo S."/>
            <person name="Nolan M."/>
            <person name="Ohm R."/>
            <person name="Pangilinan J."/>
            <person name="Park H.-J."/>
            <person name="Ramirez L."/>
            <person name="Alfaro M."/>
            <person name="Sun H."/>
            <person name="Tritt A."/>
            <person name="Yoshinaga Y."/>
            <person name="Zwiers L.-H."/>
            <person name="Turgeon B."/>
            <person name="Goodwin S."/>
            <person name="Spatafora J."/>
            <person name="Crous P."/>
            <person name="Grigoriev I."/>
        </authorList>
    </citation>
    <scope>NUCLEOTIDE SEQUENCE</scope>
    <source>
        <strain evidence="13">CBS 130266</strain>
    </source>
</reference>
<evidence type="ECO:0000256" key="10">
    <source>
        <dbReference type="ARBA" id="ARBA00030592"/>
    </source>
</evidence>
<protein>
    <recommendedName>
        <fullName evidence="3">tetrahydrofolate synthase</fullName>
        <ecNumber evidence="3">6.3.2.17</ecNumber>
    </recommendedName>
    <alternativeName>
        <fullName evidence="11">Folylpoly-gamma-glutamate synthetase</fullName>
    </alternativeName>
    <alternativeName>
        <fullName evidence="10">Tetrahydrofolylpolyglutamate synthase</fullName>
    </alternativeName>
</protein>
<keyword evidence="5" id="KW-0436">Ligase</keyword>
<dbReference type="Proteomes" id="UP000800235">
    <property type="component" value="Unassembled WGS sequence"/>
</dbReference>
<dbReference type="GO" id="GO:0005739">
    <property type="term" value="C:mitochondrion"/>
    <property type="evidence" value="ECO:0007669"/>
    <property type="project" value="TreeGrafter"/>
</dbReference>
<dbReference type="Gene3D" id="3.40.1190.10">
    <property type="entry name" value="Mur-like, catalytic domain"/>
    <property type="match status" value="1"/>
</dbReference>
<dbReference type="GO" id="GO:0005524">
    <property type="term" value="F:ATP binding"/>
    <property type="evidence" value="ECO:0007669"/>
    <property type="project" value="UniProtKB-KW"/>
</dbReference>
<keyword evidence="8" id="KW-0067">ATP-binding</keyword>
<evidence type="ECO:0000256" key="4">
    <source>
        <dbReference type="ARBA" id="ARBA00022563"/>
    </source>
</evidence>
<evidence type="ECO:0000256" key="7">
    <source>
        <dbReference type="ARBA" id="ARBA00022741"/>
    </source>
</evidence>